<keyword evidence="1" id="KW-0436">Ligase</keyword>
<keyword evidence="5" id="KW-1185">Reference proteome</keyword>
<protein>
    <submittedName>
        <fullName evidence="4">Acyl-CoA synthetase</fullName>
    </submittedName>
</protein>
<dbReference type="Gene3D" id="3.30.300.30">
    <property type="match status" value="1"/>
</dbReference>
<dbReference type="EMBL" id="CP064942">
    <property type="protein sequence ID" value="QPH54326.1"/>
    <property type="molecule type" value="Genomic_DNA"/>
</dbReference>
<accession>A0A7S9LSH8</accession>
<reference evidence="4 5" key="1">
    <citation type="submission" date="2020-11" db="EMBL/GenBank/DDBJ databases">
        <title>Description of Pontivivens ytuae sp. nov. isolated from deep sea sediment of Mariana Trench.</title>
        <authorList>
            <person name="Wang Z."/>
            <person name="Sun Q.-L."/>
            <person name="Xu X.-D."/>
            <person name="Tang Y.-Z."/>
            <person name="Zhang J."/>
        </authorList>
    </citation>
    <scope>NUCLEOTIDE SEQUENCE [LARGE SCALE GENOMIC DNA]</scope>
    <source>
        <strain evidence="4 5">MT2928</strain>
    </source>
</reference>
<evidence type="ECO:0000313" key="5">
    <source>
        <dbReference type="Proteomes" id="UP000594800"/>
    </source>
</evidence>
<sequence>MEPSIVRGTPPPCPERFNLAAYVLSAGRAVPEKEALRLVGAGRESWSYARLIETVERVAGGLAAVGLERGDRLLLRLGNEVDFPLLFLGANALGAVPVPVSAQLAAAELSPMIALLGPKMVALGEGLDLPPVKAPVLTDLAALRRAAPVGFADTAKDDPAYIVFTSGSGGRAKAVVHAQRAVWARRMMWEGWYGLTPDDVLFHAGAFNWTYTLGTGLMDPWAAGVTALIRRDGALPEVIAAERPTIFAAVPGVYRQILKWDGDLHVACASLRHGLSAGESLQASLRAEWRRRTGLELHEALGMTEVSTYVSSSPARPAPDGITGWPQPGRSVAVLDENGPVPRGDPGELAVHASDPGLMLGYLGEDPPRDWFCTGDRVEMLEDGAIRYLGRTDDLMTAQGYRVSPLEVEAALEALPEVAEAGVCEVSPKPGTRIIAGFITGPADAAGVKAQLAARLAAYKCPKHIQIVADLPRGPTGKLARRALPALYDPELP</sequence>
<dbReference type="InterPro" id="IPR042099">
    <property type="entry name" value="ANL_N_sf"/>
</dbReference>
<dbReference type="InterPro" id="IPR045851">
    <property type="entry name" value="AMP-bd_C_sf"/>
</dbReference>
<organism evidence="4 5">
    <name type="scientific">Pontivivens ytuae</name>
    <dbReference type="NCBI Taxonomy" id="2789856"/>
    <lineage>
        <taxon>Bacteria</taxon>
        <taxon>Pseudomonadati</taxon>
        <taxon>Pseudomonadota</taxon>
        <taxon>Alphaproteobacteria</taxon>
        <taxon>Rhodobacterales</taxon>
        <taxon>Paracoccaceae</taxon>
        <taxon>Pontivivens</taxon>
    </lineage>
</organism>
<feature type="domain" description="AMP-dependent synthetase/ligase" evidence="2">
    <location>
        <begin position="29"/>
        <end position="363"/>
    </location>
</feature>
<name>A0A7S9LSH8_9RHOB</name>
<evidence type="ECO:0000313" key="4">
    <source>
        <dbReference type="EMBL" id="QPH54326.1"/>
    </source>
</evidence>
<dbReference type="KEGG" id="poz:I0K15_00670"/>
<dbReference type="PANTHER" id="PTHR43352:SF1">
    <property type="entry name" value="ANTHRANILATE--COA LIGASE"/>
    <property type="match status" value="1"/>
</dbReference>
<dbReference type="PANTHER" id="PTHR43352">
    <property type="entry name" value="ACETYL-COA SYNTHETASE"/>
    <property type="match status" value="1"/>
</dbReference>
<dbReference type="SUPFAM" id="SSF56801">
    <property type="entry name" value="Acetyl-CoA synthetase-like"/>
    <property type="match status" value="1"/>
</dbReference>
<dbReference type="Proteomes" id="UP000594800">
    <property type="component" value="Chromosome"/>
</dbReference>
<feature type="domain" description="AMP-binding enzyme C-terminal" evidence="3">
    <location>
        <begin position="407"/>
        <end position="478"/>
    </location>
</feature>
<dbReference type="InterPro" id="IPR000873">
    <property type="entry name" value="AMP-dep_synth/lig_dom"/>
</dbReference>
<dbReference type="Gene3D" id="3.40.50.12780">
    <property type="entry name" value="N-terminal domain of ligase-like"/>
    <property type="match status" value="1"/>
</dbReference>
<dbReference type="GO" id="GO:0044550">
    <property type="term" value="P:secondary metabolite biosynthetic process"/>
    <property type="evidence" value="ECO:0007669"/>
    <property type="project" value="TreeGrafter"/>
</dbReference>
<dbReference type="AlphaFoldDB" id="A0A7S9LSH8"/>
<proteinExistence type="predicted"/>
<dbReference type="GO" id="GO:0016878">
    <property type="term" value="F:acid-thiol ligase activity"/>
    <property type="evidence" value="ECO:0007669"/>
    <property type="project" value="TreeGrafter"/>
</dbReference>
<evidence type="ECO:0000256" key="1">
    <source>
        <dbReference type="ARBA" id="ARBA00022598"/>
    </source>
</evidence>
<gene>
    <name evidence="4" type="ORF">I0K15_00670</name>
</gene>
<dbReference type="Pfam" id="PF13193">
    <property type="entry name" value="AMP-binding_C"/>
    <property type="match status" value="1"/>
</dbReference>
<dbReference type="InterPro" id="IPR025110">
    <property type="entry name" value="AMP-bd_C"/>
</dbReference>
<dbReference type="Pfam" id="PF00501">
    <property type="entry name" value="AMP-binding"/>
    <property type="match status" value="1"/>
</dbReference>
<dbReference type="RefSeq" id="WP_196103535.1">
    <property type="nucleotide sequence ID" value="NZ_CP064942.1"/>
</dbReference>
<evidence type="ECO:0000259" key="2">
    <source>
        <dbReference type="Pfam" id="PF00501"/>
    </source>
</evidence>
<evidence type="ECO:0000259" key="3">
    <source>
        <dbReference type="Pfam" id="PF13193"/>
    </source>
</evidence>